<feature type="compositionally biased region" description="Polar residues" evidence="1">
    <location>
        <begin position="1"/>
        <end position="10"/>
    </location>
</feature>
<feature type="region of interest" description="Disordered" evidence="1">
    <location>
        <begin position="72"/>
        <end position="98"/>
    </location>
</feature>
<gene>
    <name evidence="2" type="ORF">TH68_01305</name>
</gene>
<proteinExistence type="predicted"/>
<dbReference type="Proteomes" id="UP000035054">
    <property type="component" value="Unassembled WGS sequence"/>
</dbReference>
<organism evidence="2 3">
    <name type="scientific">Candidatus Synechococcus spongiarum 142</name>
    <dbReference type="NCBI Taxonomy" id="1608213"/>
    <lineage>
        <taxon>Bacteria</taxon>
        <taxon>Bacillati</taxon>
        <taxon>Cyanobacteriota</taxon>
        <taxon>Cyanophyceae</taxon>
        <taxon>Synechococcales</taxon>
        <taxon>Synechococcaceae</taxon>
        <taxon>Synechococcus</taxon>
    </lineage>
</organism>
<evidence type="ECO:0000256" key="1">
    <source>
        <dbReference type="SAM" id="MobiDB-lite"/>
    </source>
</evidence>
<dbReference type="EMBL" id="JXUO01000039">
    <property type="protein sequence ID" value="KKZ15259.1"/>
    <property type="molecule type" value="Genomic_DNA"/>
</dbReference>
<protein>
    <submittedName>
        <fullName evidence="2">Uncharacterized protein</fullName>
    </submittedName>
</protein>
<evidence type="ECO:0000313" key="3">
    <source>
        <dbReference type="Proteomes" id="UP000035054"/>
    </source>
</evidence>
<comment type="caution">
    <text evidence="2">The sequence shown here is derived from an EMBL/GenBank/DDBJ whole genome shotgun (WGS) entry which is preliminary data.</text>
</comment>
<feature type="region of interest" description="Disordered" evidence="1">
    <location>
        <begin position="1"/>
        <end position="24"/>
    </location>
</feature>
<sequence>MGVALTTQPQPEHRRMPVGCRPGGGAMANVQPGLTRWQRVFCGLQLRCCSRGAPGCGATLLHQRQGLSLSKGFHQPIPVPPTPLPAQAGPEAIQSQLP</sequence>
<dbReference type="AlphaFoldDB" id="A0A6N3X6L7"/>
<evidence type="ECO:0000313" key="2">
    <source>
        <dbReference type="EMBL" id="KKZ15259.1"/>
    </source>
</evidence>
<accession>A0A6N3X6L7</accession>
<reference evidence="2 3" key="1">
    <citation type="submission" date="2015-01" db="EMBL/GenBank/DDBJ databases">
        <title>Lifestyle Evolution in Cyanobacterial Symbionts of Sponges.</title>
        <authorList>
            <person name="Burgsdorf I."/>
            <person name="Slaby B.M."/>
            <person name="Handley K.M."/>
            <person name="Haber M."/>
            <person name="Blom J."/>
            <person name="Marshall C.W."/>
            <person name="Gilbert J.A."/>
            <person name="Hentschel U."/>
            <person name="Steindler L."/>
        </authorList>
    </citation>
    <scope>NUCLEOTIDE SEQUENCE [LARGE SCALE GENOMIC DNA]</scope>
    <source>
        <strain evidence="2">142</strain>
    </source>
</reference>
<name>A0A6N3X6L7_9SYNE</name>